<feature type="compositionally biased region" description="Polar residues" evidence="1">
    <location>
        <begin position="164"/>
        <end position="187"/>
    </location>
</feature>
<comment type="caution">
    <text evidence="3">The sequence shown here is derived from an EMBL/GenBank/DDBJ whole genome shotgun (WGS) entry which is preliminary data.</text>
</comment>
<evidence type="ECO:0000256" key="1">
    <source>
        <dbReference type="SAM" id="MobiDB-lite"/>
    </source>
</evidence>
<evidence type="ECO:0000313" key="3">
    <source>
        <dbReference type="EMBL" id="PJM74127.1"/>
    </source>
</evidence>
<keyword evidence="2" id="KW-0812">Transmembrane</keyword>
<accession>A0A2M9HBF7</accession>
<evidence type="ECO:0008006" key="5">
    <source>
        <dbReference type="Google" id="ProtNLM"/>
    </source>
</evidence>
<keyword evidence="2" id="KW-0472">Membrane</keyword>
<dbReference type="Gene3D" id="1.20.1270.90">
    <property type="entry name" value="AF1782-like"/>
    <property type="match status" value="1"/>
</dbReference>
<sequence>MPTEVPLPGSGAAPSPDKGPATSEAATTVMPNVDGAAPIPVSAATTDDNGNAMKSSGIDAAAPTPGSSTKPKPTKKTIAIIAAAVVAVAVIATGVGVYMHQSKENAYDTALTACNDATAKLKESKTTMGKSQKAAQEAAKANSDELSDPSTLDDLKKLPGTGEGSTVNDLTRTAPTTNNDSDNSYSCSPDLTANILSDHANYMNDEANGYNGVAKKFDKATKAVNKSKEEKTSQTAKSTLQNAISDAQSMLSKSNGRVTDNATRTALQQAIDAAKKTLDSSDADAAAMTRATSNLKAAISKVSDSMQAKEKADAQKKAQEQAAAADKTRCASIAGTYGMWQGSPQLTVSADCSATQSDHSGGDGWSANYVANSYQSGTWKLSNGKTLTYYPAGTTSPWIKQYLASTGGGPGPSQAQIETSDGTPYVKLN</sequence>
<keyword evidence="4" id="KW-1185">Reference proteome</keyword>
<keyword evidence="2" id="KW-1133">Transmembrane helix</keyword>
<protein>
    <recommendedName>
        <fullName evidence="5">Colicin transporter</fullName>
    </recommendedName>
</protein>
<evidence type="ECO:0000313" key="4">
    <source>
        <dbReference type="Proteomes" id="UP000229095"/>
    </source>
</evidence>
<name>A0A2M9HBF7_9BIFI</name>
<feature type="compositionally biased region" description="Polar residues" evidence="1">
    <location>
        <begin position="43"/>
        <end position="54"/>
    </location>
</feature>
<feature type="compositionally biased region" description="Low complexity" evidence="1">
    <location>
        <begin position="62"/>
        <end position="73"/>
    </location>
</feature>
<feature type="transmembrane region" description="Helical" evidence="2">
    <location>
        <begin position="78"/>
        <end position="99"/>
    </location>
</feature>
<dbReference type="Pfam" id="PF07554">
    <property type="entry name" value="FIVAR"/>
    <property type="match status" value="1"/>
</dbReference>
<feature type="region of interest" description="Disordered" evidence="1">
    <location>
        <begin position="123"/>
        <end position="187"/>
    </location>
</feature>
<feature type="region of interest" description="Disordered" evidence="1">
    <location>
        <begin position="405"/>
        <end position="429"/>
    </location>
</feature>
<dbReference type="AlphaFoldDB" id="A0A2M9HBF7"/>
<evidence type="ECO:0000256" key="2">
    <source>
        <dbReference type="SAM" id="Phobius"/>
    </source>
</evidence>
<proteinExistence type="predicted"/>
<dbReference type="RefSeq" id="WP_100510269.1">
    <property type="nucleotide sequence ID" value="NZ_PEBI01000001.1"/>
</dbReference>
<reference evidence="3 4" key="1">
    <citation type="submission" date="2017-10" db="EMBL/GenBank/DDBJ databases">
        <title>Draft genome sequences of strains TRE 1, TRE 9, TRE H and TRI 7, isolated from tamarins, belonging to four potential novel Bifidobacterium species.</title>
        <authorList>
            <person name="Mattarelli P."/>
            <person name="Modesto M."/>
            <person name="Puglisi E."/>
            <person name="Morelli L."/>
            <person name="Spezio C."/>
            <person name="Bonetti A."/>
            <person name="Sandri C."/>
        </authorList>
    </citation>
    <scope>NUCLEOTIDE SEQUENCE [LARGE SCALE GENOMIC DNA]</scope>
    <source>
        <strain evidence="4">TRE1</strain>
    </source>
</reference>
<organism evidence="3 4">
    <name type="scientific">Bifidobacterium primatium</name>
    <dbReference type="NCBI Taxonomy" id="2045438"/>
    <lineage>
        <taxon>Bacteria</taxon>
        <taxon>Bacillati</taxon>
        <taxon>Actinomycetota</taxon>
        <taxon>Actinomycetes</taxon>
        <taxon>Bifidobacteriales</taxon>
        <taxon>Bifidobacteriaceae</taxon>
        <taxon>Bifidobacterium</taxon>
    </lineage>
</organism>
<feature type="compositionally biased region" description="Low complexity" evidence="1">
    <location>
        <begin position="132"/>
        <end position="141"/>
    </location>
</feature>
<feature type="compositionally biased region" description="Polar residues" evidence="1">
    <location>
        <begin position="413"/>
        <end position="422"/>
    </location>
</feature>
<gene>
    <name evidence="3" type="ORF">CS006_03025</name>
</gene>
<dbReference type="EMBL" id="PEBI01000001">
    <property type="protein sequence ID" value="PJM74127.1"/>
    <property type="molecule type" value="Genomic_DNA"/>
</dbReference>
<dbReference type="Proteomes" id="UP000229095">
    <property type="component" value="Unassembled WGS sequence"/>
</dbReference>
<feature type="region of interest" description="Disordered" evidence="1">
    <location>
        <begin position="1"/>
        <end position="73"/>
    </location>
</feature>